<evidence type="ECO:0000259" key="5">
    <source>
        <dbReference type="PROSITE" id="PS51144"/>
    </source>
</evidence>
<keyword evidence="3 4" id="KW-0862">Zinc</keyword>
<organism evidence="6 7">
    <name type="scientific">Astatotilapia calliptera</name>
    <name type="common">Eastern happy</name>
    <name type="synonym">Chromis callipterus</name>
    <dbReference type="NCBI Taxonomy" id="8154"/>
    <lineage>
        <taxon>Eukaryota</taxon>
        <taxon>Metazoa</taxon>
        <taxon>Chordata</taxon>
        <taxon>Craniata</taxon>
        <taxon>Vertebrata</taxon>
        <taxon>Euteleostomi</taxon>
        <taxon>Actinopterygii</taxon>
        <taxon>Neopterygii</taxon>
        <taxon>Teleostei</taxon>
        <taxon>Neoteleostei</taxon>
        <taxon>Acanthomorphata</taxon>
        <taxon>Ovalentaria</taxon>
        <taxon>Cichlomorphae</taxon>
        <taxon>Cichliformes</taxon>
        <taxon>Cichlidae</taxon>
        <taxon>African cichlids</taxon>
        <taxon>Pseudocrenilabrinae</taxon>
        <taxon>Haplochromini</taxon>
        <taxon>Astatotilapia</taxon>
    </lineage>
</organism>
<dbReference type="GO" id="GO:0008270">
    <property type="term" value="F:zinc ion binding"/>
    <property type="evidence" value="ECO:0007669"/>
    <property type="project" value="UniProtKB-UniRule"/>
</dbReference>
<name>A0AAX7UCU6_ASTCA</name>
<feature type="domain" description="Alpha-carbonic anhydrase" evidence="5">
    <location>
        <begin position="1"/>
        <end position="176"/>
    </location>
</feature>
<evidence type="ECO:0000313" key="7">
    <source>
        <dbReference type="Proteomes" id="UP000265100"/>
    </source>
</evidence>
<dbReference type="EC" id="4.2.1.1" evidence="4"/>
<evidence type="ECO:0000256" key="4">
    <source>
        <dbReference type="RuleBase" id="RU367011"/>
    </source>
</evidence>
<comment type="similarity">
    <text evidence="1 4">Belongs to the alpha-carbonic anhydrase family.</text>
</comment>
<dbReference type="Ensembl" id="ENSACLT00000054677.1">
    <property type="protein sequence ID" value="ENSACLP00000067663.1"/>
    <property type="gene ID" value="ENSACLG00000029418.1"/>
</dbReference>
<dbReference type="SMART" id="SM01057">
    <property type="entry name" value="Carb_anhydrase"/>
    <property type="match status" value="1"/>
</dbReference>
<dbReference type="InterPro" id="IPR001148">
    <property type="entry name" value="CA_dom"/>
</dbReference>
<dbReference type="Pfam" id="PF00194">
    <property type="entry name" value="Carb_anhydrase"/>
    <property type="match status" value="2"/>
</dbReference>
<dbReference type="InterPro" id="IPR018338">
    <property type="entry name" value="Carbonic_anhydrase_a-class_CS"/>
</dbReference>
<dbReference type="PROSITE" id="PS00162">
    <property type="entry name" value="ALPHA_CA_1"/>
    <property type="match status" value="1"/>
</dbReference>
<evidence type="ECO:0000256" key="3">
    <source>
        <dbReference type="ARBA" id="ARBA00022833"/>
    </source>
</evidence>
<dbReference type="PANTHER" id="PTHR18952">
    <property type="entry name" value="CARBONIC ANHYDRASE"/>
    <property type="match status" value="1"/>
</dbReference>
<keyword evidence="4" id="KW-0456">Lyase</keyword>
<keyword evidence="2 4" id="KW-0479">Metal-binding</keyword>
<dbReference type="PROSITE" id="PS51144">
    <property type="entry name" value="ALPHA_CA_2"/>
    <property type="match status" value="1"/>
</dbReference>
<reference evidence="6" key="3">
    <citation type="submission" date="2025-08" db="UniProtKB">
        <authorList>
            <consortium name="Ensembl"/>
        </authorList>
    </citation>
    <scope>IDENTIFICATION</scope>
</reference>
<evidence type="ECO:0000256" key="2">
    <source>
        <dbReference type="ARBA" id="ARBA00022723"/>
    </source>
</evidence>
<reference evidence="6" key="4">
    <citation type="submission" date="2025-09" db="UniProtKB">
        <authorList>
            <consortium name="Ensembl"/>
        </authorList>
    </citation>
    <scope>IDENTIFICATION</scope>
</reference>
<dbReference type="InterPro" id="IPR036398">
    <property type="entry name" value="CA_dom_sf"/>
</dbReference>
<dbReference type="Gene3D" id="3.10.200.10">
    <property type="entry name" value="Alpha carbonic anhydrase"/>
    <property type="match status" value="2"/>
</dbReference>
<proteinExistence type="inferred from homology"/>
<dbReference type="InterPro" id="IPR023561">
    <property type="entry name" value="Carbonic_anhydrase_a-class"/>
</dbReference>
<comment type="cofactor">
    <cofactor evidence="4">
        <name>Zn(2+)</name>
        <dbReference type="ChEBI" id="CHEBI:29105"/>
    </cofactor>
</comment>
<dbReference type="SUPFAM" id="SSF51069">
    <property type="entry name" value="Carbonic anhydrase"/>
    <property type="match status" value="1"/>
</dbReference>
<reference evidence="6 7" key="1">
    <citation type="submission" date="2018-05" db="EMBL/GenBank/DDBJ databases">
        <authorList>
            <person name="Datahose"/>
        </authorList>
    </citation>
    <scope>NUCLEOTIDE SEQUENCE</scope>
</reference>
<protein>
    <recommendedName>
        <fullName evidence="4">Carbonic anhydrase</fullName>
        <ecNumber evidence="4">4.2.1.1</ecNumber>
    </recommendedName>
</protein>
<dbReference type="GO" id="GO:0005886">
    <property type="term" value="C:plasma membrane"/>
    <property type="evidence" value="ECO:0007669"/>
    <property type="project" value="TreeGrafter"/>
</dbReference>
<accession>A0AAX7UCU6</accession>
<reference evidence="7" key="2">
    <citation type="submission" date="2023-03" db="EMBL/GenBank/DDBJ databases">
        <authorList>
            <consortium name="Wellcome Sanger Institute Data Sharing"/>
        </authorList>
    </citation>
    <scope>NUCLEOTIDE SEQUENCE [LARGE SCALE GENOMIC DNA]</scope>
</reference>
<comment type="catalytic activity">
    <reaction evidence="4">
        <text>hydrogencarbonate + H(+) = CO2 + H2O</text>
        <dbReference type="Rhea" id="RHEA:10748"/>
        <dbReference type="ChEBI" id="CHEBI:15377"/>
        <dbReference type="ChEBI" id="CHEBI:15378"/>
        <dbReference type="ChEBI" id="CHEBI:16526"/>
        <dbReference type="ChEBI" id="CHEBI:17544"/>
        <dbReference type="EC" id="4.2.1.1"/>
    </reaction>
</comment>
<sequence>CKSVFNHVVCLPYTALCLYTGVSSHFKVSGGGLSGTYTGLQFHFHWGDVKNPGSEHMIYEHRYPTEMHIVTQKDHLTAPPEHPDGYAVLGSKVSLDHSISIDDLIGNVNLTKFYRYMGSLTTPACNEAVVWTIFHEPIHVNTELVKNAEEKASYVNLCIRYQLIYHLIIVNSLTCK</sequence>
<dbReference type="PANTHER" id="PTHR18952:SF200">
    <property type="entry name" value="CARBONIC ANHYDRASE"/>
    <property type="match status" value="1"/>
</dbReference>
<dbReference type="GO" id="GO:0004089">
    <property type="term" value="F:carbonate dehydratase activity"/>
    <property type="evidence" value="ECO:0007669"/>
    <property type="project" value="UniProtKB-UniRule"/>
</dbReference>
<evidence type="ECO:0000313" key="6">
    <source>
        <dbReference type="Ensembl" id="ENSACLP00000067663.1"/>
    </source>
</evidence>
<dbReference type="AlphaFoldDB" id="A0AAX7UCU6"/>
<keyword evidence="7" id="KW-1185">Reference proteome</keyword>
<dbReference type="GeneTree" id="ENSGT00940000164039"/>
<evidence type="ECO:0000256" key="1">
    <source>
        <dbReference type="ARBA" id="ARBA00010718"/>
    </source>
</evidence>
<comment type="function">
    <text evidence="4">Reversible hydration of carbon dioxide.</text>
</comment>
<dbReference type="Proteomes" id="UP000265100">
    <property type="component" value="Chromosome 3"/>
</dbReference>